<protein>
    <submittedName>
        <fullName evidence="2">Uncharacterized protein</fullName>
    </submittedName>
</protein>
<proteinExistence type="predicted"/>
<name>A0A4D6XJL2_PSEPU</name>
<dbReference type="Proteomes" id="UP000542695">
    <property type="component" value="Unassembled WGS sequence"/>
</dbReference>
<dbReference type="RefSeq" id="WP_136915207.1">
    <property type="nucleotide sequence ID" value="NZ_CP039371.1"/>
</dbReference>
<dbReference type="OrthoDB" id="7030177at2"/>
<organism evidence="2 3">
    <name type="scientific">Pseudomonas putida</name>
    <name type="common">Arthrobacter siderocapsulatus</name>
    <dbReference type="NCBI Taxonomy" id="303"/>
    <lineage>
        <taxon>Bacteria</taxon>
        <taxon>Pseudomonadati</taxon>
        <taxon>Pseudomonadota</taxon>
        <taxon>Gammaproteobacteria</taxon>
        <taxon>Pseudomonadales</taxon>
        <taxon>Pseudomonadaceae</taxon>
        <taxon>Pseudomonas</taxon>
    </lineage>
</organism>
<dbReference type="EMBL" id="JACARV010000080">
    <property type="protein sequence ID" value="NWC83116.1"/>
    <property type="molecule type" value="Genomic_DNA"/>
</dbReference>
<dbReference type="AlphaFoldDB" id="A0A4D6XJL2"/>
<evidence type="ECO:0000313" key="2">
    <source>
        <dbReference type="EMBL" id="QCI13055.1"/>
    </source>
</evidence>
<reference evidence="3" key="2">
    <citation type="submission" date="2019-04" db="EMBL/GenBank/DDBJ databases">
        <title>Genome sequence of Pseudomonas putida 1290, an auxin catabolizing strain.</title>
        <authorList>
            <person name="Laird T.S."/>
            <person name="Leveau J.H.J."/>
        </authorList>
    </citation>
    <scope>NUCLEOTIDE SEQUENCE [LARGE SCALE GENOMIC DNA]</scope>
    <source>
        <strain evidence="3">1290</strain>
    </source>
</reference>
<reference evidence="2" key="1">
    <citation type="submission" date="2019-04" db="EMBL/GenBank/DDBJ databases">
        <title>Genome Sequence of Pseudomonas putida 1290, an Auxin Catabolizing Strain.</title>
        <authorList>
            <person name="Laird T.S."/>
            <person name="Leveau J.H.J."/>
        </authorList>
    </citation>
    <scope>NUCLEOTIDE SEQUENCE [LARGE SCALE GENOMIC DNA]</scope>
    <source>
        <strain evidence="2">1290</strain>
    </source>
</reference>
<sequence length="106" mass="11957">MKKLKWVICKCCEGNGTVDNPAFSNGFTSSEWKEMHEDEQAAYMAGEYNVACTACNRSGKVQVPDVAAMTFAEKRNLVIQRRESREEARISRQLDAEWAAERAFGC</sequence>
<evidence type="ECO:0000313" key="3">
    <source>
        <dbReference type="Proteomes" id="UP000298551"/>
    </source>
</evidence>
<evidence type="ECO:0000313" key="4">
    <source>
        <dbReference type="Proteomes" id="UP000542695"/>
    </source>
</evidence>
<accession>A0A4D6XJL2</accession>
<gene>
    <name evidence="2" type="ORF">E6B08_17495</name>
    <name evidence="1" type="ORF">HX798_22910</name>
</gene>
<dbReference type="EMBL" id="CP039371">
    <property type="protein sequence ID" value="QCI13055.1"/>
    <property type="molecule type" value="Genomic_DNA"/>
</dbReference>
<dbReference type="Proteomes" id="UP000298551">
    <property type="component" value="Chromosome"/>
</dbReference>
<reference evidence="1 4" key="3">
    <citation type="submission" date="2020-04" db="EMBL/GenBank/DDBJ databases">
        <title>Molecular characterization of pseudomonads from Agaricus bisporus reveal novel blotch 2 pathogens in Western Europe.</title>
        <authorList>
            <person name="Taparia T."/>
            <person name="Krijger M."/>
            <person name="Haynes E."/>
            <person name="Elpinstone J.G."/>
            <person name="Noble R."/>
            <person name="Van Der Wolf J."/>
        </authorList>
    </citation>
    <scope>NUCLEOTIDE SEQUENCE [LARGE SCALE GENOMIC DNA]</scope>
    <source>
        <strain evidence="1 4">P7765</strain>
    </source>
</reference>
<evidence type="ECO:0000313" key="1">
    <source>
        <dbReference type="EMBL" id="NWC83116.1"/>
    </source>
</evidence>